<feature type="region of interest" description="Disordered" evidence="1">
    <location>
        <begin position="1"/>
        <end position="22"/>
    </location>
</feature>
<evidence type="ECO:0000313" key="2">
    <source>
        <dbReference type="EMBL" id="SDI94921.1"/>
    </source>
</evidence>
<dbReference type="RefSeq" id="WP_091592345.1">
    <property type="nucleotide sequence ID" value="NZ_FNEE01000003.1"/>
</dbReference>
<protein>
    <submittedName>
        <fullName evidence="2">Membrane bound FAD containing D-sorbitol dehydrogenase</fullName>
    </submittedName>
</protein>
<keyword evidence="3" id="KW-1185">Reference proteome</keyword>
<proteinExistence type="predicted"/>
<dbReference type="InterPro" id="IPR024651">
    <property type="entry name" value="FAD-SLDH_ssu"/>
</dbReference>
<dbReference type="Proteomes" id="UP000198894">
    <property type="component" value="Unassembled WGS sequence"/>
</dbReference>
<reference evidence="3" key="1">
    <citation type="submission" date="2016-10" db="EMBL/GenBank/DDBJ databases">
        <authorList>
            <person name="Varghese N."/>
            <person name="Submissions S."/>
        </authorList>
    </citation>
    <scope>NUCLEOTIDE SEQUENCE [LARGE SCALE GENOMIC DNA]</scope>
    <source>
        <strain evidence="3">CGMCC 1.11022</strain>
    </source>
</reference>
<evidence type="ECO:0000256" key="1">
    <source>
        <dbReference type="SAM" id="MobiDB-lite"/>
    </source>
</evidence>
<name>A0A1G8PQX7_9HYPH</name>
<sequence length="182" mass="19349">MAGSDDARLPKQVGQPAPHHSAPATVRRRELLIAVSTLAAFFGLPAAARSQVALSSAIDLGAFRELTGILTGMSPSDATLPELFLQAFSADAADLGKLHAIVTEQPETEWDSAVASAGLKPLSESLIQAWYTGSIMHGSEERVLTYLDAFVWHACGYTKPPTRCDTNFGAWANAPPPGRFSE</sequence>
<dbReference type="Pfam" id="PF12318">
    <property type="entry name" value="FAD-SLDH"/>
    <property type="match status" value="1"/>
</dbReference>
<dbReference type="AlphaFoldDB" id="A0A1G8PQX7"/>
<accession>A0A1G8PQX7</accession>
<evidence type="ECO:0000313" key="3">
    <source>
        <dbReference type="Proteomes" id="UP000198894"/>
    </source>
</evidence>
<dbReference type="EMBL" id="FNEE01000003">
    <property type="protein sequence ID" value="SDI94921.1"/>
    <property type="molecule type" value="Genomic_DNA"/>
</dbReference>
<organism evidence="2 3">
    <name type="scientific">Mesorhizobium muleiense</name>
    <dbReference type="NCBI Taxonomy" id="1004279"/>
    <lineage>
        <taxon>Bacteria</taxon>
        <taxon>Pseudomonadati</taxon>
        <taxon>Pseudomonadota</taxon>
        <taxon>Alphaproteobacteria</taxon>
        <taxon>Hyphomicrobiales</taxon>
        <taxon>Phyllobacteriaceae</taxon>
        <taxon>Mesorhizobium</taxon>
    </lineage>
</organism>
<gene>
    <name evidence="2" type="ORF">SAMN05428953_103364</name>
</gene>